<reference evidence="2 3" key="1">
    <citation type="submission" date="2020-08" db="EMBL/GenBank/DDBJ databases">
        <title>Genomic Encyclopedia of Type Strains, Phase IV (KMG-IV): sequencing the most valuable type-strain genomes for metagenomic binning, comparative biology and taxonomic classification.</title>
        <authorList>
            <person name="Goeker M."/>
        </authorList>
    </citation>
    <scope>NUCLEOTIDE SEQUENCE [LARGE SCALE GENOMIC DNA]</scope>
    <source>
        <strain evidence="2 3">YIM 65646</strain>
    </source>
</reference>
<accession>A0A841F6W2</accession>
<name>A0A841F6W2_9ACTN</name>
<feature type="transmembrane region" description="Helical" evidence="1">
    <location>
        <begin position="129"/>
        <end position="148"/>
    </location>
</feature>
<keyword evidence="1" id="KW-0472">Membrane</keyword>
<dbReference type="EMBL" id="JACHGT010000001">
    <property type="protein sequence ID" value="MBB6032711.1"/>
    <property type="molecule type" value="Genomic_DNA"/>
</dbReference>
<gene>
    <name evidence="2" type="ORF">HNR73_000553</name>
</gene>
<proteinExistence type="predicted"/>
<dbReference type="RefSeq" id="WP_184785587.1">
    <property type="nucleotide sequence ID" value="NZ_BONT01000034.1"/>
</dbReference>
<organism evidence="2 3">
    <name type="scientific">Phytomonospora endophytica</name>
    <dbReference type="NCBI Taxonomy" id="714109"/>
    <lineage>
        <taxon>Bacteria</taxon>
        <taxon>Bacillati</taxon>
        <taxon>Actinomycetota</taxon>
        <taxon>Actinomycetes</taxon>
        <taxon>Micromonosporales</taxon>
        <taxon>Micromonosporaceae</taxon>
        <taxon>Phytomonospora</taxon>
    </lineage>
</organism>
<evidence type="ECO:0000313" key="2">
    <source>
        <dbReference type="EMBL" id="MBB6032711.1"/>
    </source>
</evidence>
<feature type="transmembrane region" description="Helical" evidence="1">
    <location>
        <begin position="76"/>
        <end position="96"/>
    </location>
</feature>
<sequence>MAKTYNPMPQQAKVARTFMYVQGIAVLLLTGVAAWPVVTGLGEISNIEKFAVHVLGVPAGVAVPDAVPAFVREQHWPVVAAAGVAALLWLLFALLLRTQKRILWVLILLAEFALMAANVAAIWVVDSPVYGALLGLIVPLVVVGNLLARVSRRWFHH</sequence>
<keyword evidence="1" id="KW-0812">Transmembrane</keyword>
<keyword evidence="1" id="KW-1133">Transmembrane helix</keyword>
<feature type="transmembrane region" description="Helical" evidence="1">
    <location>
        <begin position="20"/>
        <end position="38"/>
    </location>
</feature>
<protein>
    <submittedName>
        <fullName evidence="2">Uncharacterized protein</fullName>
    </submittedName>
</protein>
<keyword evidence="3" id="KW-1185">Reference proteome</keyword>
<evidence type="ECO:0000256" key="1">
    <source>
        <dbReference type="SAM" id="Phobius"/>
    </source>
</evidence>
<dbReference type="AlphaFoldDB" id="A0A841F6W2"/>
<comment type="caution">
    <text evidence="2">The sequence shown here is derived from an EMBL/GenBank/DDBJ whole genome shotgun (WGS) entry which is preliminary data.</text>
</comment>
<evidence type="ECO:0000313" key="3">
    <source>
        <dbReference type="Proteomes" id="UP000548476"/>
    </source>
</evidence>
<feature type="transmembrane region" description="Helical" evidence="1">
    <location>
        <begin position="103"/>
        <end position="123"/>
    </location>
</feature>
<dbReference type="Proteomes" id="UP000548476">
    <property type="component" value="Unassembled WGS sequence"/>
</dbReference>